<dbReference type="Pfam" id="PF00034">
    <property type="entry name" value="Cytochrom_C"/>
    <property type="match status" value="1"/>
</dbReference>
<evidence type="ECO:0000256" key="5">
    <source>
        <dbReference type="ARBA" id="ARBA00023004"/>
    </source>
</evidence>
<dbReference type="PROSITE" id="PS51007">
    <property type="entry name" value="CYTC"/>
    <property type="match status" value="1"/>
</dbReference>
<dbReference type="OrthoDB" id="9805828at2"/>
<dbReference type="PRINTS" id="PR00604">
    <property type="entry name" value="CYTCHRMECIAB"/>
</dbReference>
<dbReference type="InterPro" id="IPR036909">
    <property type="entry name" value="Cyt_c-like_dom_sf"/>
</dbReference>
<keyword evidence="4" id="KW-0249">Electron transport</keyword>
<dbReference type="GO" id="GO:0009055">
    <property type="term" value="F:electron transfer activity"/>
    <property type="evidence" value="ECO:0007669"/>
    <property type="project" value="InterPro"/>
</dbReference>
<evidence type="ECO:0000313" key="9">
    <source>
        <dbReference type="EMBL" id="TCP35308.1"/>
    </source>
</evidence>
<dbReference type="RefSeq" id="WP_132708208.1">
    <property type="nucleotide sequence ID" value="NZ_JACIGF010000004.1"/>
</dbReference>
<feature type="signal peptide" evidence="7">
    <location>
        <begin position="1"/>
        <end position="24"/>
    </location>
</feature>
<dbReference type="InterPro" id="IPR009056">
    <property type="entry name" value="Cyt_c-like_dom"/>
</dbReference>
<keyword evidence="3 6" id="KW-0479">Metal-binding</keyword>
<accession>A0A4R2PKU6</accession>
<dbReference type="SUPFAM" id="SSF46626">
    <property type="entry name" value="Cytochrome c"/>
    <property type="match status" value="1"/>
</dbReference>
<feature type="domain" description="Cytochrome c" evidence="8">
    <location>
        <begin position="26"/>
        <end position="130"/>
    </location>
</feature>
<protein>
    <submittedName>
        <fullName evidence="9">Cytochrome c</fullName>
    </submittedName>
</protein>
<dbReference type="PANTHER" id="PTHR11961">
    <property type="entry name" value="CYTOCHROME C"/>
    <property type="match status" value="1"/>
</dbReference>
<evidence type="ECO:0000256" key="1">
    <source>
        <dbReference type="ARBA" id="ARBA00022448"/>
    </source>
</evidence>
<dbReference type="InParanoid" id="A0A4R2PKU6"/>
<evidence type="ECO:0000256" key="4">
    <source>
        <dbReference type="ARBA" id="ARBA00022982"/>
    </source>
</evidence>
<organism evidence="9 10">
    <name type="scientific">Rhodothalassium salexigens DSM 2132</name>
    <dbReference type="NCBI Taxonomy" id="1188247"/>
    <lineage>
        <taxon>Bacteria</taxon>
        <taxon>Pseudomonadati</taxon>
        <taxon>Pseudomonadota</taxon>
        <taxon>Alphaproteobacteria</taxon>
        <taxon>Rhodothalassiales</taxon>
        <taxon>Rhodothalassiaceae</taxon>
        <taxon>Rhodothalassium</taxon>
    </lineage>
</organism>
<dbReference type="Proteomes" id="UP000295399">
    <property type="component" value="Unassembled WGS sequence"/>
</dbReference>
<dbReference type="EMBL" id="SLXO01000004">
    <property type="protein sequence ID" value="TCP35308.1"/>
    <property type="molecule type" value="Genomic_DNA"/>
</dbReference>
<dbReference type="InterPro" id="IPR002327">
    <property type="entry name" value="Cyt_c_1A/1B"/>
</dbReference>
<gene>
    <name evidence="9" type="ORF">EV659_104159</name>
</gene>
<feature type="chain" id="PRO_5020807443" evidence="7">
    <location>
        <begin position="25"/>
        <end position="134"/>
    </location>
</feature>
<name>A0A4R2PKU6_RHOSA</name>
<dbReference type="GO" id="GO:0046872">
    <property type="term" value="F:metal ion binding"/>
    <property type="evidence" value="ECO:0007669"/>
    <property type="project" value="UniProtKB-KW"/>
</dbReference>
<evidence type="ECO:0000256" key="3">
    <source>
        <dbReference type="ARBA" id="ARBA00022723"/>
    </source>
</evidence>
<evidence type="ECO:0000256" key="7">
    <source>
        <dbReference type="SAM" id="SignalP"/>
    </source>
</evidence>
<comment type="caution">
    <text evidence="9">The sequence shown here is derived from an EMBL/GenBank/DDBJ whole genome shotgun (WGS) entry which is preliminary data.</text>
</comment>
<reference evidence="9 10" key="1">
    <citation type="submission" date="2019-03" db="EMBL/GenBank/DDBJ databases">
        <title>Genomic Encyclopedia of Type Strains, Phase IV (KMG-IV): sequencing the most valuable type-strain genomes for metagenomic binning, comparative biology and taxonomic classification.</title>
        <authorList>
            <person name="Goeker M."/>
        </authorList>
    </citation>
    <scope>NUCLEOTIDE SEQUENCE [LARGE SCALE GENOMIC DNA]</scope>
    <source>
        <strain evidence="9 10">DSM 2132</strain>
    </source>
</reference>
<proteinExistence type="predicted"/>
<dbReference type="AlphaFoldDB" id="A0A4R2PKU6"/>
<keyword evidence="7" id="KW-0732">Signal</keyword>
<evidence type="ECO:0000256" key="2">
    <source>
        <dbReference type="ARBA" id="ARBA00022617"/>
    </source>
</evidence>
<dbReference type="Gene3D" id="1.10.760.10">
    <property type="entry name" value="Cytochrome c-like domain"/>
    <property type="match status" value="1"/>
</dbReference>
<evidence type="ECO:0000256" key="6">
    <source>
        <dbReference type="PROSITE-ProRule" id="PRU00433"/>
    </source>
</evidence>
<keyword evidence="1" id="KW-0813">Transport</keyword>
<evidence type="ECO:0000259" key="8">
    <source>
        <dbReference type="PROSITE" id="PS51007"/>
    </source>
</evidence>
<dbReference type="GO" id="GO:0020037">
    <property type="term" value="F:heme binding"/>
    <property type="evidence" value="ECO:0007669"/>
    <property type="project" value="InterPro"/>
</dbReference>
<evidence type="ECO:0000313" key="10">
    <source>
        <dbReference type="Proteomes" id="UP000295399"/>
    </source>
</evidence>
<keyword evidence="5 6" id="KW-0408">Iron</keyword>
<sequence>MLRAFVTAAALATSALVAAPAAHAEGDAEAGKRVYQRQCLRCHVIQEGQQRIGPSLYGVVGREAGSVDGYLPRYSQALKDATFKWDEEKITHYITEKDFLDGNRMWQLGYRGGLSEQDVQDVIAYIKANGGMAE</sequence>
<keyword evidence="2 6" id="KW-0349">Heme</keyword>
<keyword evidence="10" id="KW-1185">Reference proteome</keyword>